<dbReference type="GO" id="GO:0006357">
    <property type="term" value="P:regulation of transcription by RNA polymerase II"/>
    <property type="evidence" value="ECO:0007669"/>
    <property type="project" value="TreeGrafter"/>
</dbReference>
<dbReference type="Pfam" id="PF12767">
    <property type="entry name" value="SAGA-Tad1"/>
    <property type="match status" value="1"/>
</dbReference>
<gene>
    <name evidence="7" type="primary">LOC107263700</name>
</gene>
<evidence type="ECO:0000256" key="3">
    <source>
        <dbReference type="ARBA" id="ARBA00023015"/>
    </source>
</evidence>
<keyword evidence="5" id="KW-0539">Nucleus</keyword>
<reference evidence="7" key="1">
    <citation type="submission" date="2025-08" db="UniProtKB">
        <authorList>
            <consortium name="RefSeq"/>
        </authorList>
    </citation>
    <scope>IDENTIFICATION</scope>
</reference>
<dbReference type="GO" id="GO:0003713">
    <property type="term" value="F:transcription coactivator activity"/>
    <property type="evidence" value="ECO:0007669"/>
    <property type="project" value="TreeGrafter"/>
</dbReference>
<evidence type="ECO:0000313" key="6">
    <source>
        <dbReference type="Proteomes" id="UP000694920"/>
    </source>
</evidence>
<dbReference type="GO" id="GO:0005634">
    <property type="term" value="C:nucleus"/>
    <property type="evidence" value="ECO:0007669"/>
    <property type="project" value="UniProtKB-SubCell"/>
</dbReference>
<evidence type="ECO:0000256" key="2">
    <source>
        <dbReference type="ARBA" id="ARBA00010314"/>
    </source>
</evidence>
<dbReference type="PANTHER" id="PTHR21277">
    <property type="entry name" value="TRANSCRIPTIONAL ADAPTER 1"/>
    <property type="match status" value="1"/>
</dbReference>
<dbReference type="InterPro" id="IPR024738">
    <property type="entry name" value="Hfi1/Tada1"/>
</dbReference>
<dbReference type="PANTHER" id="PTHR21277:SF5">
    <property type="entry name" value="TRANSCRIPTIONAL ADAPTER 1"/>
    <property type="match status" value="1"/>
</dbReference>
<dbReference type="GeneID" id="107263700"/>
<evidence type="ECO:0000256" key="5">
    <source>
        <dbReference type="ARBA" id="ARBA00023242"/>
    </source>
</evidence>
<evidence type="ECO:0000313" key="7">
    <source>
        <dbReference type="RefSeq" id="XP_015586672.1"/>
    </source>
</evidence>
<keyword evidence="6" id="KW-1185">Reference proteome</keyword>
<name>A0AAJ7BI59_CEPCN</name>
<protein>
    <submittedName>
        <fullName evidence="7">Transcriptional adapter 1 isoform X1</fullName>
    </submittedName>
</protein>
<evidence type="ECO:0000256" key="4">
    <source>
        <dbReference type="ARBA" id="ARBA00023163"/>
    </source>
</evidence>
<sequence>MTTSKELNIARKSLIASLGENAKVSYFEKMKLWFQMKTTKEEFDCEARNMMTEDQVHLHNEFLLCLFNKVRGLAAATTVRTSKLNNIHGHLDKDKVLKEKRLRLKRKYKTDKSNFEPADMYVEVLGQTSAPVGDEPIGANRSSAQELVLPDRTFVLARLMLAAWENNMDGAEENTAHIIIAATKVFLKNILTAILTRQKGYSVKEGSFIYNIGEPVPSSWKRNTTYTAESFKYSAPTRIEDPDGQVPTIKQNVEEVEQATAFAMACSTQTTKPTPHSVTVADLQQALKIYKNLVCNHTIYATNMERLYTYATHPTWDDLDARKMLCRSSKD</sequence>
<keyword evidence="3" id="KW-0805">Transcription regulation</keyword>
<organism evidence="6 7">
    <name type="scientific">Cephus cinctus</name>
    <name type="common">Wheat stem sawfly</name>
    <dbReference type="NCBI Taxonomy" id="211228"/>
    <lineage>
        <taxon>Eukaryota</taxon>
        <taxon>Metazoa</taxon>
        <taxon>Ecdysozoa</taxon>
        <taxon>Arthropoda</taxon>
        <taxon>Hexapoda</taxon>
        <taxon>Insecta</taxon>
        <taxon>Pterygota</taxon>
        <taxon>Neoptera</taxon>
        <taxon>Endopterygota</taxon>
        <taxon>Hymenoptera</taxon>
        <taxon>Cephoidea</taxon>
        <taxon>Cephidae</taxon>
        <taxon>Cephus</taxon>
    </lineage>
</organism>
<dbReference type="AlphaFoldDB" id="A0AAJ7BI59"/>
<proteinExistence type="inferred from homology"/>
<dbReference type="CDD" id="cd22934">
    <property type="entry name" value="HFD_TADA1"/>
    <property type="match status" value="1"/>
</dbReference>
<evidence type="ECO:0000256" key="1">
    <source>
        <dbReference type="ARBA" id="ARBA00004123"/>
    </source>
</evidence>
<dbReference type="Proteomes" id="UP000694920">
    <property type="component" value="Unplaced"/>
</dbReference>
<comment type="subcellular location">
    <subcellularLocation>
        <location evidence="1">Nucleus</location>
    </subcellularLocation>
</comment>
<dbReference type="KEGG" id="ccin:107263700"/>
<keyword evidence="4" id="KW-0804">Transcription</keyword>
<dbReference type="RefSeq" id="XP_015586672.1">
    <property type="nucleotide sequence ID" value="XM_015731186.2"/>
</dbReference>
<comment type="similarity">
    <text evidence="2">Belongs to the TADA1 family.</text>
</comment>
<accession>A0AAJ7BI59</accession>
<dbReference type="GO" id="GO:0000124">
    <property type="term" value="C:SAGA complex"/>
    <property type="evidence" value="ECO:0007669"/>
    <property type="project" value="TreeGrafter"/>
</dbReference>